<dbReference type="SMART" id="SM00855">
    <property type="entry name" value="PGAM"/>
    <property type="match status" value="1"/>
</dbReference>
<dbReference type="PANTHER" id="PTHR48100">
    <property type="entry name" value="BROAD-SPECIFICITY PHOSPHATASE YOR283W-RELATED"/>
    <property type="match status" value="1"/>
</dbReference>
<keyword evidence="3" id="KW-1185">Reference proteome</keyword>
<dbReference type="NCBIfam" id="TIGR03848">
    <property type="entry name" value="MSMEG_4193"/>
    <property type="match status" value="1"/>
</dbReference>
<evidence type="ECO:0000256" key="1">
    <source>
        <dbReference type="SAM" id="MobiDB-lite"/>
    </source>
</evidence>
<organism evidence="2 3">
    <name type="scientific">Saccharothrix hoggarensis</name>
    <dbReference type="NCBI Taxonomy" id="913853"/>
    <lineage>
        <taxon>Bacteria</taxon>
        <taxon>Bacillati</taxon>
        <taxon>Actinomycetota</taxon>
        <taxon>Actinomycetes</taxon>
        <taxon>Pseudonocardiales</taxon>
        <taxon>Pseudonocardiaceae</taxon>
        <taxon>Saccharothrix</taxon>
    </lineage>
</organism>
<feature type="compositionally biased region" description="Low complexity" evidence="1">
    <location>
        <begin position="217"/>
        <end position="243"/>
    </location>
</feature>
<dbReference type="Pfam" id="PF00300">
    <property type="entry name" value="His_Phos_1"/>
    <property type="match status" value="1"/>
</dbReference>
<reference evidence="3" key="1">
    <citation type="journal article" date="2019" name="Int. J. Syst. Evol. Microbiol.">
        <title>The Global Catalogue of Microorganisms (GCM) 10K type strain sequencing project: providing services to taxonomists for standard genome sequencing and annotation.</title>
        <authorList>
            <consortium name="The Broad Institute Genomics Platform"/>
            <consortium name="The Broad Institute Genome Sequencing Center for Infectious Disease"/>
            <person name="Wu L."/>
            <person name="Ma J."/>
        </authorList>
    </citation>
    <scope>NUCLEOTIDE SEQUENCE [LARGE SCALE GENOMIC DNA]</scope>
    <source>
        <strain evidence="3">CCUG 60214</strain>
    </source>
</reference>
<dbReference type="SUPFAM" id="SSF53254">
    <property type="entry name" value="Phosphoglycerate mutase-like"/>
    <property type="match status" value="1"/>
</dbReference>
<dbReference type="InterPro" id="IPR050275">
    <property type="entry name" value="PGM_Phosphatase"/>
</dbReference>
<evidence type="ECO:0000313" key="2">
    <source>
        <dbReference type="EMBL" id="MFD1151800.1"/>
    </source>
</evidence>
<dbReference type="Proteomes" id="UP001597168">
    <property type="component" value="Unassembled WGS sequence"/>
</dbReference>
<name>A0ABW3R4V6_9PSEU</name>
<dbReference type="CDD" id="cd07067">
    <property type="entry name" value="HP_PGM_like"/>
    <property type="match status" value="1"/>
</dbReference>
<sequence length="251" mass="25992">MATVILLRHARSTANGSGVLAGRQPGVRLSDRGEDQAEALVNRLAGVPVSAVVTSPLERCRQTLAPLLAERGLDPVVEPDLAEVDYGQWTGRAIKDLLEEPLWKVVQQHPSAAVFPDGEGLATVQARAVAAVRAHDARITAEHGPRAVWLLCSHGDVIKALLADALGVHLDGFQRIVVDPASVSVVQYTETRPFVLRVNDNGGDLSGVVPHPEAAPSSDAVVGGTTGGTDTAGTTTGTAAVSGETSEGSDA</sequence>
<dbReference type="InterPro" id="IPR029033">
    <property type="entry name" value="His_PPase_superfam"/>
</dbReference>
<dbReference type="RefSeq" id="WP_380729126.1">
    <property type="nucleotide sequence ID" value="NZ_JBHTLK010000279.1"/>
</dbReference>
<dbReference type="InterPro" id="IPR013078">
    <property type="entry name" value="His_Pase_superF_clade-1"/>
</dbReference>
<feature type="region of interest" description="Disordered" evidence="1">
    <location>
        <begin position="205"/>
        <end position="251"/>
    </location>
</feature>
<accession>A0ABW3R4V6</accession>
<dbReference type="InterPro" id="IPR022492">
    <property type="entry name" value="Phosphomutase_MSMEG4193_put"/>
</dbReference>
<evidence type="ECO:0000313" key="3">
    <source>
        <dbReference type="Proteomes" id="UP001597168"/>
    </source>
</evidence>
<gene>
    <name evidence="2" type="ORF">ACFQ3T_32085</name>
</gene>
<dbReference type="PANTHER" id="PTHR48100:SF2">
    <property type="entry name" value="CONSERVED PROTEIN"/>
    <property type="match status" value="1"/>
</dbReference>
<dbReference type="Gene3D" id="3.40.50.1240">
    <property type="entry name" value="Phosphoglycerate mutase-like"/>
    <property type="match status" value="1"/>
</dbReference>
<dbReference type="EMBL" id="JBHTLK010000279">
    <property type="protein sequence ID" value="MFD1151800.1"/>
    <property type="molecule type" value="Genomic_DNA"/>
</dbReference>
<protein>
    <submittedName>
        <fullName evidence="2">Histidine phosphatase family protein</fullName>
    </submittedName>
</protein>
<comment type="caution">
    <text evidence="2">The sequence shown here is derived from an EMBL/GenBank/DDBJ whole genome shotgun (WGS) entry which is preliminary data.</text>
</comment>
<proteinExistence type="predicted"/>